<feature type="domain" description="3-hydroxyacyl-CoA dehydrogenase C-terminal" evidence="3">
    <location>
        <begin position="213"/>
        <end position="309"/>
    </location>
</feature>
<dbReference type="SUPFAM" id="SSF51735">
    <property type="entry name" value="NAD(P)-binding Rossmann-fold domains"/>
    <property type="match status" value="1"/>
</dbReference>
<evidence type="ECO:0000313" key="6">
    <source>
        <dbReference type="Proteomes" id="UP001348817"/>
    </source>
</evidence>
<organism evidence="5 6">
    <name type="scientific">Fulvitalea axinellae</name>
    <dbReference type="NCBI Taxonomy" id="1182444"/>
    <lineage>
        <taxon>Bacteria</taxon>
        <taxon>Pseudomonadati</taxon>
        <taxon>Bacteroidota</taxon>
        <taxon>Cytophagia</taxon>
        <taxon>Cytophagales</taxon>
        <taxon>Persicobacteraceae</taxon>
        <taxon>Fulvitalea</taxon>
    </lineage>
</organism>
<feature type="site" description="Important for catalytic activity" evidence="2">
    <location>
        <position position="167"/>
    </location>
</feature>
<keyword evidence="6" id="KW-1185">Reference proteome</keyword>
<dbReference type="Pfam" id="PF02737">
    <property type="entry name" value="3HCDH_N"/>
    <property type="match status" value="1"/>
</dbReference>
<dbReference type="EMBL" id="AP025314">
    <property type="protein sequence ID" value="BDD09878.1"/>
    <property type="molecule type" value="Genomic_DNA"/>
</dbReference>
<proteinExistence type="predicted"/>
<keyword evidence="1" id="KW-0560">Oxidoreductase</keyword>
<protein>
    <submittedName>
        <fullName evidence="5">3-hydroxybutyryl-CoA dehydrogenase</fullName>
    </submittedName>
</protein>
<dbReference type="InterPro" id="IPR036291">
    <property type="entry name" value="NAD(P)-bd_dom_sf"/>
</dbReference>
<accession>A0AAU9D1S4</accession>
<dbReference type="AlphaFoldDB" id="A0AAU9D1S4"/>
<dbReference type="SUPFAM" id="SSF48179">
    <property type="entry name" value="6-phosphogluconate dehydrogenase C-terminal domain-like"/>
    <property type="match status" value="1"/>
</dbReference>
<gene>
    <name evidence="5" type="primary">hbd</name>
    <name evidence="5" type="ORF">FUAX_23100</name>
</gene>
<dbReference type="PIRSF" id="PIRSF000105">
    <property type="entry name" value="HCDH"/>
    <property type="match status" value="1"/>
</dbReference>
<dbReference type="Gene3D" id="3.40.50.720">
    <property type="entry name" value="NAD(P)-binding Rossmann-like Domain"/>
    <property type="match status" value="1"/>
</dbReference>
<feature type="domain" description="3-hydroxyacyl-CoA dehydrogenase NAD binding" evidence="4">
    <location>
        <begin position="27"/>
        <end position="208"/>
    </location>
</feature>
<evidence type="ECO:0000313" key="5">
    <source>
        <dbReference type="EMBL" id="BDD09878.1"/>
    </source>
</evidence>
<dbReference type="GO" id="GO:0070403">
    <property type="term" value="F:NAD+ binding"/>
    <property type="evidence" value="ECO:0007669"/>
    <property type="project" value="InterPro"/>
</dbReference>
<dbReference type="Gene3D" id="1.10.1040.10">
    <property type="entry name" value="N-(1-d-carboxylethyl)-l-norvaline Dehydrogenase, domain 2"/>
    <property type="match status" value="1"/>
</dbReference>
<dbReference type="KEGG" id="fax:FUAX_23100"/>
<evidence type="ECO:0000259" key="3">
    <source>
        <dbReference type="Pfam" id="PF00725"/>
    </source>
</evidence>
<name>A0AAU9D1S4_9BACT</name>
<dbReference type="Proteomes" id="UP001348817">
    <property type="component" value="Chromosome"/>
</dbReference>
<evidence type="ECO:0000259" key="4">
    <source>
        <dbReference type="Pfam" id="PF02737"/>
    </source>
</evidence>
<dbReference type="InterPro" id="IPR013328">
    <property type="entry name" value="6PGD_dom2"/>
</dbReference>
<dbReference type="InterPro" id="IPR022694">
    <property type="entry name" value="3-OHacyl-CoA_DH"/>
</dbReference>
<dbReference type="Pfam" id="PF00725">
    <property type="entry name" value="3HCDH"/>
    <property type="match status" value="1"/>
</dbReference>
<dbReference type="PANTHER" id="PTHR48075:SF5">
    <property type="entry name" value="3-HYDROXYBUTYRYL-COA DEHYDROGENASE"/>
    <property type="match status" value="1"/>
</dbReference>
<evidence type="ECO:0000256" key="2">
    <source>
        <dbReference type="PIRSR" id="PIRSR000105-1"/>
    </source>
</evidence>
<sequence>MAEITKSIEGYGLNRSKESAQDNLISKIGVIGCGILGQEITRLAAATGLEVVFIEISEERIKEAFEELEVSFERMIDRWEMTSGEMSAVMGRIKGSTDYSELAGCDIVIESIKSRTREDSIEIRKRIFKNIEEYVDERCVIATNSTTLVVTEMSSELEHPERSVSLHFISPAQDSKVVEVVKGLYTQEWAYEKVCKFASMMNRRVVSVLESPGLISTRLVAPLINEACTMLMEGVGRKEDIDKTMKLGFGFPHGPFEMADKFGLDRVVRWLDNMYAEFGDTRYKASPMLKRMVRANLLGLSVGQGFYRYDKNGVKID</sequence>
<dbReference type="GO" id="GO:0008691">
    <property type="term" value="F:3-hydroxybutyryl-CoA dehydrogenase activity"/>
    <property type="evidence" value="ECO:0007669"/>
    <property type="project" value="TreeGrafter"/>
</dbReference>
<dbReference type="GO" id="GO:0006635">
    <property type="term" value="P:fatty acid beta-oxidation"/>
    <property type="evidence" value="ECO:0007669"/>
    <property type="project" value="TreeGrafter"/>
</dbReference>
<evidence type="ECO:0000256" key="1">
    <source>
        <dbReference type="ARBA" id="ARBA00023002"/>
    </source>
</evidence>
<dbReference type="InterPro" id="IPR006176">
    <property type="entry name" value="3-OHacyl-CoA_DH_NAD-bd"/>
</dbReference>
<dbReference type="InterPro" id="IPR008927">
    <property type="entry name" value="6-PGluconate_DH-like_C_sf"/>
</dbReference>
<dbReference type="InterPro" id="IPR006108">
    <property type="entry name" value="3HC_DH_C"/>
</dbReference>
<reference evidence="5 6" key="1">
    <citation type="submission" date="2021-12" db="EMBL/GenBank/DDBJ databases">
        <title>Genome sequencing of bacteria with rrn-lacking chromosome and rrn-plasmid.</title>
        <authorList>
            <person name="Anda M."/>
            <person name="Iwasaki W."/>
        </authorList>
    </citation>
    <scope>NUCLEOTIDE SEQUENCE [LARGE SCALE GENOMIC DNA]</scope>
    <source>
        <strain evidence="5 6">DSM 100852</strain>
    </source>
</reference>
<dbReference type="PANTHER" id="PTHR48075">
    <property type="entry name" value="3-HYDROXYACYL-COA DEHYDROGENASE FAMILY PROTEIN"/>
    <property type="match status" value="1"/>
</dbReference>